<accession>A0AAF0ERK4</accession>
<keyword evidence="2" id="KW-0539">Nucleus</keyword>
<gene>
    <name evidence="4" type="primary">RPB4</name>
    <name evidence="4" type="ORF">MCUN1_000668</name>
</gene>
<dbReference type="Proteomes" id="UP001219933">
    <property type="component" value="Chromosome 1"/>
</dbReference>
<proteinExistence type="predicted"/>
<dbReference type="Pfam" id="PF03874">
    <property type="entry name" value="RNA_pol_Rpb4"/>
    <property type="match status" value="1"/>
</dbReference>
<dbReference type="InterPro" id="IPR010997">
    <property type="entry name" value="HRDC-like_sf"/>
</dbReference>
<dbReference type="GO" id="GO:0006352">
    <property type="term" value="P:DNA-templated transcription initiation"/>
    <property type="evidence" value="ECO:0007669"/>
    <property type="project" value="InterPro"/>
</dbReference>
<dbReference type="GO" id="GO:0005634">
    <property type="term" value="C:nucleus"/>
    <property type="evidence" value="ECO:0007669"/>
    <property type="project" value="UniProtKB-SubCell"/>
</dbReference>
<dbReference type="InterPro" id="IPR038324">
    <property type="entry name" value="Rpb4/RPC9_sf"/>
</dbReference>
<dbReference type="Gene3D" id="1.20.1250.40">
    <property type="match status" value="1"/>
</dbReference>
<comment type="subcellular location">
    <subcellularLocation>
        <location evidence="1">Nucleus</location>
    </subcellularLocation>
</comment>
<name>A0AAF0ERK4_9BASI</name>
<evidence type="ECO:0000256" key="3">
    <source>
        <dbReference type="SAM" id="MobiDB-lite"/>
    </source>
</evidence>
<dbReference type="AlphaFoldDB" id="A0AAF0ERK4"/>
<keyword evidence="5" id="KW-1185">Reference proteome</keyword>
<feature type="region of interest" description="Disordered" evidence="3">
    <location>
        <begin position="1"/>
        <end position="23"/>
    </location>
</feature>
<evidence type="ECO:0000256" key="2">
    <source>
        <dbReference type="ARBA" id="ARBA00023242"/>
    </source>
</evidence>
<dbReference type="SUPFAM" id="SSF47819">
    <property type="entry name" value="HRDC-like"/>
    <property type="match status" value="1"/>
</dbReference>
<evidence type="ECO:0000256" key="1">
    <source>
        <dbReference type="ARBA" id="ARBA00004123"/>
    </source>
</evidence>
<dbReference type="GO" id="GO:0030880">
    <property type="term" value="C:RNA polymerase complex"/>
    <property type="evidence" value="ECO:0007669"/>
    <property type="project" value="InterPro"/>
</dbReference>
<evidence type="ECO:0000313" key="4">
    <source>
        <dbReference type="EMBL" id="WFD33845.1"/>
    </source>
</evidence>
<dbReference type="PANTHER" id="PTHR21297">
    <property type="entry name" value="DNA-DIRECTED RNA POLYMERASE II"/>
    <property type="match status" value="1"/>
</dbReference>
<evidence type="ECO:0000313" key="5">
    <source>
        <dbReference type="Proteomes" id="UP001219933"/>
    </source>
</evidence>
<sequence length="125" mass="13801">MTIPVLQRQRRGAADDEDASLGKLGPDAGCLLISEVHLFFSRPAELTGAAEADTTAVARKTKEYVEDFSRYKEQSTIREVRTVLIKHAAQPDADDLPEEEKGLQLTQFEMAQIANLAVSDLDEAR</sequence>
<dbReference type="GO" id="GO:0000166">
    <property type="term" value="F:nucleotide binding"/>
    <property type="evidence" value="ECO:0007669"/>
    <property type="project" value="InterPro"/>
</dbReference>
<dbReference type="InterPro" id="IPR005574">
    <property type="entry name" value="Rpb4/RPC9"/>
</dbReference>
<dbReference type="EMBL" id="CP119877">
    <property type="protein sequence ID" value="WFD33845.1"/>
    <property type="molecule type" value="Genomic_DNA"/>
</dbReference>
<organism evidence="4 5">
    <name type="scientific">Malassezia cuniculi</name>
    <dbReference type="NCBI Taxonomy" id="948313"/>
    <lineage>
        <taxon>Eukaryota</taxon>
        <taxon>Fungi</taxon>
        <taxon>Dikarya</taxon>
        <taxon>Basidiomycota</taxon>
        <taxon>Ustilaginomycotina</taxon>
        <taxon>Malasseziomycetes</taxon>
        <taxon>Malasseziales</taxon>
        <taxon>Malasseziaceae</taxon>
        <taxon>Malassezia</taxon>
    </lineage>
</organism>
<protein>
    <submittedName>
        <fullName evidence="4">RNA polymerase B</fullName>
    </submittedName>
</protein>
<dbReference type="InterPro" id="IPR045222">
    <property type="entry name" value="Rpb4-like"/>
</dbReference>
<reference evidence="4" key="1">
    <citation type="submission" date="2023-03" db="EMBL/GenBank/DDBJ databases">
        <title>Mating type loci evolution in Malassezia.</title>
        <authorList>
            <person name="Coelho M.A."/>
        </authorList>
    </citation>
    <scope>NUCLEOTIDE SEQUENCE</scope>
    <source>
        <strain evidence="4">CBS 11721</strain>
    </source>
</reference>